<evidence type="ECO:0000313" key="2">
    <source>
        <dbReference type="EMBL" id="KAK7289645.1"/>
    </source>
</evidence>
<comment type="caution">
    <text evidence="2">The sequence shown here is derived from an EMBL/GenBank/DDBJ whole genome shotgun (WGS) entry which is preliminary data.</text>
</comment>
<organism evidence="2 3">
    <name type="scientific">Crotalaria pallida</name>
    <name type="common">Smooth rattlebox</name>
    <name type="synonym">Crotalaria striata</name>
    <dbReference type="NCBI Taxonomy" id="3830"/>
    <lineage>
        <taxon>Eukaryota</taxon>
        <taxon>Viridiplantae</taxon>
        <taxon>Streptophyta</taxon>
        <taxon>Embryophyta</taxon>
        <taxon>Tracheophyta</taxon>
        <taxon>Spermatophyta</taxon>
        <taxon>Magnoliopsida</taxon>
        <taxon>eudicotyledons</taxon>
        <taxon>Gunneridae</taxon>
        <taxon>Pentapetalae</taxon>
        <taxon>rosids</taxon>
        <taxon>fabids</taxon>
        <taxon>Fabales</taxon>
        <taxon>Fabaceae</taxon>
        <taxon>Papilionoideae</taxon>
        <taxon>50 kb inversion clade</taxon>
        <taxon>genistoids sensu lato</taxon>
        <taxon>core genistoids</taxon>
        <taxon>Crotalarieae</taxon>
        <taxon>Crotalaria</taxon>
    </lineage>
</organism>
<proteinExistence type="predicted"/>
<evidence type="ECO:0000313" key="3">
    <source>
        <dbReference type="Proteomes" id="UP001372338"/>
    </source>
</evidence>
<feature type="compositionally biased region" description="Polar residues" evidence="1">
    <location>
        <begin position="179"/>
        <end position="202"/>
    </location>
</feature>
<dbReference type="EMBL" id="JAYWIO010000001">
    <property type="protein sequence ID" value="KAK7289645.1"/>
    <property type="molecule type" value="Genomic_DNA"/>
</dbReference>
<dbReference type="AlphaFoldDB" id="A0AAN9IZZ0"/>
<protein>
    <submittedName>
        <fullName evidence="2">Uncharacterized protein</fullName>
    </submittedName>
</protein>
<feature type="region of interest" description="Disordered" evidence="1">
    <location>
        <begin position="174"/>
        <end position="249"/>
    </location>
</feature>
<feature type="region of interest" description="Disordered" evidence="1">
    <location>
        <begin position="64"/>
        <end position="89"/>
    </location>
</feature>
<feature type="compositionally biased region" description="Polar residues" evidence="1">
    <location>
        <begin position="67"/>
        <end position="89"/>
    </location>
</feature>
<evidence type="ECO:0000256" key="1">
    <source>
        <dbReference type="SAM" id="MobiDB-lite"/>
    </source>
</evidence>
<accession>A0AAN9IZZ0</accession>
<feature type="compositionally biased region" description="Basic and acidic residues" evidence="1">
    <location>
        <begin position="213"/>
        <end position="238"/>
    </location>
</feature>
<keyword evidence="3" id="KW-1185">Reference proteome</keyword>
<gene>
    <name evidence="2" type="ORF">RIF29_03442</name>
</gene>
<sequence length="249" mass="28176">MTLVRADVELRNKDILDSTPGFHQHDFPNHGNGADDMVTKEGINLNNNSKFCSWMLVKRSLRKKGPGTQSNLNYEKGSMSNNGQTSQGSSFDALEMEERMDEQNKHEENAEDRALVRANVELRNKDILDSTPGFHQHDFPNHGNGADGMVNKEGINLNNNSKFCSWMLVKRPLRKKGPGTQSNLNYEKGSMSNNGQTSQGSSFDALEMEERMDEQNKHEENAEDMGNKEKDQLKRFSCEKGYPTRAMRS</sequence>
<name>A0AAN9IZZ0_CROPI</name>
<reference evidence="2 3" key="1">
    <citation type="submission" date="2024-01" db="EMBL/GenBank/DDBJ databases">
        <title>The genomes of 5 underutilized Papilionoideae crops provide insights into root nodulation and disease resistanc.</title>
        <authorList>
            <person name="Yuan L."/>
        </authorList>
    </citation>
    <scope>NUCLEOTIDE SEQUENCE [LARGE SCALE GENOMIC DNA]</scope>
    <source>
        <strain evidence="2">ZHUSHIDOU_FW_LH</strain>
        <tissue evidence="2">Leaf</tissue>
    </source>
</reference>
<dbReference type="Proteomes" id="UP001372338">
    <property type="component" value="Unassembled WGS sequence"/>
</dbReference>